<dbReference type="EMBL" id="CP118166">
    <property type="protein sequence ID" value="WDI30867.1"/>
    <property type="molecule type" value="Genomic_DNA"/>
</dbReference>
<name>A0AAF0CGN0_9PROT</name>
<evidence type="ECO:0000259" key="2">
    <source>
        <dbReference type="PROSITE" id="PS51352"/>
    </source>
</evidence>
<dbReference type="Pfam" id="PF01323">
    <property type="entry name" value="DSBA"/>
    <property type="match status" value="1"/>
</dbReference>
<dbReference type="InterPro" id="IPR051470">
    <property type="entry name" value="Thiol:disulfide_interchange"/>
</dbReference>
<feature type="compositionally biased region" description="Basic and acidic residues" evidence="1">
    <location>
        <begin position="33"/>
        <end position="50"/>
    </location>
</feature>
<dbReference type="InterPro" id="IPR013766">
    <property type="entry name" value="Thioredoxin_domain"/>
</dbReference>
<organism evidence="3 4">
    <name type="scientific">Hyphococcus flavus</name>
    <dbReference type="NCBI Taxonomy" id="1866326"/>
    <lineage>
        <taxon>Bacteria</taxon>
        <taxon>Pseudomonadati</taxon>
        <taxon>Pseudomonadota</taxon>
        <taxon>Alphaproteobacteria</taxon>
        <taxon>Parvularculales</taxon>
        <taxon>Parvularculaceae</taxon>
        <taxon>Hyphococcus</taxon>
    </lineage>
</organism>
<dbReference type="PANTHER" id="PTHR35272">
    <property type="entry name" value="THIOL:DISULFIDE INTERCHANGE PROTEIN DSBC-RELATED"/>
    <property type="match status" value="1"/>
</dbReference>
<accession>A0AAF0CGN0</accession>
<dbReference type="Pfam" id="PF18312">
    <property type="entry name" value="ScsC_N"/>
    <property type="match status" value="1"/>
</dbReference>
<protein>
    <submittedName>
        <fullName evidence="3">DsbA family protein</fullName>
    </submittedName>
</protein>
<keyword evidence="4" id="KW-1185">Reference proteome</keyword>
<dbReference type="PROSITE" id="PS51352">
    <property type="entry name" value="THIOREDOXIN_2"/>
    <property type="match status" value="1"/>
</dbReference>
<feature type="domain" description="Thioredoxin" evidence="2">
    <location>
        <begin position="87"/>
        <end position="226"/>
    </location>
</feature>
<dbReference type="KEGG" id="hfl:PUV54_12975"/>
<dbReference type="Gene3D" id="3.40.30.10">
    <property type="entry name" value="Glutaredoxin"/>
    <property type="match status" value="1"/>
</dbReference>
<feature type="region of interest" description="Disordered" evidence="1">
    <location>
        <begin position="30"/>
        <end position="53"/>
    </location>
</feature>
<dbReference type="AlphaFoldDB" id="A0AAF0CGN0"/>
<evidence type="ECO:0000313" key="4">
    <source>
        <dbReference type="Proteomes" id="UP001214043"/>
    </source>
</evidence>
<dbReference type="RefSeq" id="WP_274492689.1">
    <property type="nucleotide sequence ID" value="NZ_CP118166.1"/>
</dbReference>
<dbReference type="InterPro" id="IPR036249">
    <property type="entry name" value="Thioredoxin-like_sf"/>
</dbReference>
<dbReference type="InterPro" id="IPR041205">
    <property type="entry name" value="ScsC_N"/>
</dbReference>
<dbReference type="GO" id="GO:0016491">
    <property type="term" value="F:oxidoreductase activity"/>
    <property type="evidence" value="ECO:0007669"/>
    <property type="project" value="InterPro"/>
</dbReference>
<evidence type="ECO:0000313" key="3">
    <source>
        <dbReference type="EMBL" id="WDI30867.1"/>
    </source>
</evidence>
<dbReference type="Proteomes" id="UP001214043">
    <property type="component" value="Chromosome"/>
</dbReference>
<dbReference type="SUPFAM" id="SSF52833">
    <property type="entry name" value="Thioredoxin-like"/>
    <property type="match status" value="1"/>
</dbReference>
<reference evidence="3" key="1">
    <citation type="submission" date="2023-02" db="EMBL/GenBank/DDBJ databases">
        <title>Genome sequence of Hyphococcus flavus.</title>
        <authorList>
            <person name="Rong J.-C."/>
            <person name="Zhao Q."/>
            <person name="Yi M."/>
            <person name="Wu J.-Y."/>
        </authorList>
    </citation>
    <scope>NUCLEOTIDE SEQUENCE</scope>
    <source>
        <strain evidence="3">MCCC 1K03223</strain>
    </source>
</reference>
<evidence type="ECO:0000256" key="1">
    <source>
        <dbReference type="SAM" id="MobiDB-lite"/>
    </source>
</evidence>
<sequence>MLKVKTAIGAALAGAFVLGAIVVGFSSAQTDNTPRDEAASHAPRESEKLETSFSDLQEDEIRDLVRAYLLDNPEVIIEAVNVYSTRERAADEARTRQLVSENLNLLTDPAFGYVAGKNPQQAKVAVIELFDYHCGYCKRAAGLVQEITKTDSDVKVVFRELPLLRKESEYAAEMALAAREQGKFLEFHFAMLNSSGVLTKERVQKIARDNGLDVAKMEAEIEKGEIVSIITENHQLAGALGIDYTPAFIIASLNGEFVDFVPGFDEDLVKEKIKQAKEAAG</sequence>
<proteinExistence type="predicted"/>
<dbReference type="PANTHER" id="PTHR35272:SF3">
    <property type="entry name" value="THIOL:DISULFIDE INTERCHANGE PROTEIN DSBC"/>
    <property type="match status" value="1"/>
</dbReference>
<dbReference type="InterPro" id="IPR001853">
    <property type="entry name" value="DSBA-like_thioredoxin_dom"/>
</dbReference>
<gene>
    <name evidence="3" type="ORF">PUV54_12975</name>
</gene>
<dbReference type="CDD" id="cd03023">
    <property type="entry name" value="DsbA_Com1_like"/>
    <property type="match status" value="1"/>
</dbReference>